<evidence type="ECO:0000259" key="1">
    <source>
        <dbReference type="PROSITE" id="PS51332"/>
    </source>
</evidence>
<dbReference type="Proteomes" id="UP000325122">
    <property type="component" value="Unassembled WGS sequence"/>
</dbReference>
<sequence>MTGGRLRLAERRGMADDELTFDPETYKKAVSLYKTKSDRLAHTAIRALVDETLLRLSERARDTRLARSSDIRPELLDQFCVLITQDEPDALLAFIGGQRRAGLTRSGVYQGYIAAAAQWLGRQWQEDTLSSLQVAKASGHLYALMRALRAERPVHPVSARRSAFFATVPGEDHAVGVTLAAEIFREAGWSIDLLTGAGHQAILDRITRTRPYLIGLSLSSDRSLAALVRLVVSIRLVSPQAVIGAAPPLTLEDRSLMEMADIDLVFRDARTALSDLEALAAQG</sequence>
<dbReference type="GO" id="GO:0046872">
    <property type="term" value="F:metal ion binding"/>
    <property type="evidence" value="ECO:0007669"/>
    <property type="project" value="InterPro"/>
</dbReference>
<evidence type="ECO:0000313" key="3">
    <source>
        <dbReference type="Proteomes" id="UP000325122"/>
    </source>
</evidence>
<feature type="domain" description="B12-binding" evidence="1">
    <location>
        <begin position="160"/>
        <end position="283"/>
    </location>
</feature>
<dbReference type="Gene3D" id="3.40.50.280">
    <property type="entry name" value="Cobalamin-binding domain"/>
    <property type="match status" value="1"/>
</dbReference>
<dbReference type="EMBL" id="VWOJ01000001">
    <property type="protein sequence ID" value="KAA5805309.1"/>
    <property type="molecule type" value="Genomic_DNA"/>
</dbReference>
<dbReference type="InterPro" id="IPR006158">
    <property type="entry name" value="Cobalamin-bd"/>
</dbReference>
<comment type="caution">
    <text evidence="2">The sequence shown here is derived from an EMBL/GenBank/DDBJ whole genome shotgun (WGS) entry which is preliminary data.</text>
</comment>
<proteinExistence type="predicted"/>
<dbReference type="AlphaFoldDB" id="A0A5M6ZKG4"/>
<keyword evidence="3" id="KW-1185">Reference proteome</keyword>
<evidence type="ECO:0000313" key="2">
    <source>
        <dbReference type="EMBL" id="KAA5805309.1"/>
    </source>
</evidence>
<gene>
    <name evidence="2" type="ORF">F1654_04845</name>
</gene>
<protein>
    <submittedName>
        <fullName evidence="2">Cobalamin B12-binding domain-containing protein</fullName>
    </submittedName>
</protein>
<reference evidence="2 3" key="1">
    <citation type="submission" date="2019-09" db="EMBL/GenBank/DDBJ databases">
        <authorList>
            <person name="Kevbrin V."/>
            <person name="Grouzdev D.S."/>
        </authorList>
    </citation>
    <scope>NUCLEOTIDE SEQUENCE [LARGE SCALE GENOMIC DNA]</scope>
    <source>
        <strain evidence="2 3">G-192</strain>
    </source>
</reference>
<dbReference type="PROSITE" id="PS51332">
    <property type="entry name" value="B12_BINDING"/>
    <property type="match status" value="1"/>
</dbReference>
<dbReference type="SUPFAM" id="SSF52242">
    <property type="entry name" value="Cobalamin (vitamin B12)-binding domain"/>
    <property type="match status" value="1"/>
</dbReference>
<name>A0A5M6ZKG4_9PROT</name>
<dbReference type="InterPro" id="IPR036724">
    <property type="entry name" value="Cobalamin-bd_sf"/>
</dbReference>
<organism evidence="2 3">
    <name type="scientific">Alkalicaulis satelles</name>
    <dbReference type="NCBI Taxonomy" id="2609175"/>
    <lineage>
        <taxon>Bacteria</taxon>
        <taxon>Pseudomonadati</taxon>
        <taxon>Pseudomonadota</taxon>
        <taxon>Alphaproteobacteria</taxon>
        <taxon>Maricaulales</taxon>
        <taxon>Maricaulaceae</taxon>
        <taxon>Alkalicaulis</taxon>
    </lineage>
</organism>
<dbReference type="Pfam" id="PF02310">
    <property type="entry name" value="B12-binding"/>
    <property type="match status" value="1"/>
</dbReference>
<dbReference type="GO" id="GO:0031419">
    <property type="term" value="F:cobalamin binding"/>
    <property type="evidence" value="ECO:0007669"/>
    <property type="project" value="InterPro"/>
</dbReference>
<accession>A0A5M6ZKG4</accession>